<feature type="domain" description="PI-PLC Y-box" evidence="6">
    <location>
        <begin position="234"/>
        <end position="339"/>
    </location>
</feature>
<reference evidence="7" key="1">
    <citation type="journal article" date="2020" name="Nature">
        <title>Giant virus diversity and host interactions through global metagenomics.</title>
        <authorList>
            <person name="Schulz F."/>
            <person name="Roux S."/>
            <person name="Paez-Espino D."/>
            <person name="Jungbluth S."/>
            <person name="Walsh D.A."/>
            <person name="Denef V.J."/>
            <person name="McMahon K.D."/>
            <person name="Konstantinidis K.T."/>
            <person name="Eloe-Fadrosh E.A."/>
            <person name="Kyrpides N.C."/>
            <person name="Woyke T."/>
        </authorList>
    </citation>
    <scope>NUCLEOTIDE SEQUENCE</scope>
    <source>
        <strain evidence="7">GVMAG-M-3300023174-182</strain>
    </source>
</reference>
<dbReference type="GO" id="GO:0016042">
    <property type="term" value="P:lipid catabolic process"/>
    <property type="evidence" value="ECO:0007669"/>
    <property type="project" value="UniProtKB-KW"/>
</dbReference>
<evidence type="ECO:0000256" key="3">
    <source>
        <dbReference type="ARBA" id="ARBA00022963"/>
    </source>
</evidence>
<proteinExistence type="predicted"/>
<keyword evidence="3" id="KW-0442">Lipid degradation</keyword>
<dbReference type="Gene3D" id="3.20.20.190">
    <property type="entry name" value="Phosphatidylinositol (PI) phosphodiesterase"/>
    <property type="match status" value="1"/>
</dbReference>
<dbReference type="EC" id="3.1.4.11" evidence="1"/>
<evidence type="ECO:0000313" key="7">
    <source>
        <dbReference type="EMBL" id="QHT16026.1"/>
    </source>
</evidence>
<dbReference type="PROSITE" id="PS50008">
    <property type="entry name" value="PIPLC_Y_DOMAIN"/>
    <property type="match status" value="1"/>
</dbReference>
<keyword evidence="5" id="KW-1133">Transmembrane helix</keyword>
<keyword evidence="4" id="KW-0443">Lipid metabolism</keyword>
<dbReference type="AlphaFoldDB" id="A0A6C0DGG1"/>
<dbReference type="GO" id="GO:0051209">
    <property type="term" value="P:release of sequestered calcium ion into cytosol"/>
    <property type="evidence" value="ECO:0007669"/>
    <property type="project" value="TreeGrafter"/>
</dbReference>
<dbReference type="Pfam" id="PF00388">
    <property type="entry name" value="PI-PLC-X"/>
    <property type="match status" value="1"/>
</dbReference>
<dbReference type="PANTHER" id="PTHR10336">
    <property type="entry name" value="PHOSPHOINOSITIDE-SPECIFIC PHOSPHOLIPASE C FAMILY PROTEIN"/>
    <property type="match status" value="1"/>
</dbReference>
<dbReference type="Pfam" id="PF00387">
    <property type="entry name" value="PI-PLC-Y"/>
    <property type="match status" value="1"/>
</dbReference>
<keyword evidence="5" id="KW-0472">Membrane</keyword>
<dbReference type="InterPro" id="IPR000909">
    <property type="entry name" value="PLipase_C_PInositol-sp_X_dom"/>
</dbReference>
<dbReference type="PANTHER" id="PTHR10336:SF36">
    <property type="entry name" value="1-PHOSPHATIDYLINOSITOL 4,5-BISPHOSPHATE PHOSPHODIESTERASE BETA-4"/>
    <property type="match status" value="1"/>
</dbReference>
<dbReference type="InterPro" id="IPR001711">
    <property type="entry name" value="PLipase_C_Pinositol-sp_Y"/>
</dbReference>
<organism evidence="7">
    <name type="scientific">viral metagenome</name>
    <dbReference type="NCBI Taxonomy" id="1070528"/>
    <lineage>
        <taxon>unclassified sequences</taxon>
        <taxon>metagenomes</taxon>
        <taxon>organismal metagenomes</taxon>
    </lineage>
</organism>
<dbReference type="EMBL" id="MN739615">
    <property type="protein sequence ID" value="QHT16026.1"/>
    <property type="molecule type" value="Genomic_DNA"/>
</dbReference>
<dbReference type="PROSITE" id="PS50007">
    <property type="entry name" value="PIPLC_X_DOMAIN"/>
    <property type="match status" value="1"/>
</dbReference>
<accession>A0A6C0DGG1</accession>
<dbReference type="GO" id="GO:0048015">
    <property type="term" value="P:phosphatidylinositol-mediated signaling"/>
    <property type="evidence" value="ECO:0007669"/>
    <property type="project" value="TreeGrafter"/>
</dbReference>
<dbReference type="GO" id="GO:0004435">
    <property type="term" value="F:phosphatidylinositol-4,5-bisphosphate phospholipase C activity"/>
    <property type="evidence" value="ECO:0007669"/>
    <property type="project" value="UniProtKB-EC"/>
</dbReference>
<feature type="transmembrane region" description="Helical" evidence="5">
    <location>
        <begin position="17"/>
        <end position="39"/>
    </location>
</feature>
<evidence type="ECO:0000256" key="4">
    <source>
        <dbReference type="ARBA" id="ARBA00023098"/>
    </source>
</evidence>
<name>A0A6C0DGG1_9ZZZZ</name>
<dbReference type="SMART" id="SM00149">
    <property type="entry name" value="PLCYc"/>
    <property type="match status" value="1"/>
</dbReference>
<sequence length="371" mass="42814">MMNPQLKKLNYNIDENFIFFCILALILFIIIIYVSYLIYISTLKSKECNFLNKLYPSVDGHIKSISPNNPDYSGNLYDYYIKTAYNACSGGSYKNDYVDLCVLKSIIKQGVRCLDFEIYNIDGKPVVSTSTTNNYFVKETFNYVNFSDVMKTIKDYAFSTGTSPNPNDPLLIHLRIKSNNQEVYSNLANIFKSYDDIMLGNDYSYENHGENIGAKPLISFMNKIILIIDKMNNSFLENKEFLEYVNLTSNSVFMRAYPYYDVKNTPDINELQEYNKKCMSIVFPDNGINPSNPSGVLCRECGCQMVAMRYQSVDNLLEENAVFFDEAGSAFVLKPENLRYKEVTIPEPTPQNPEYSYQTRNVTTDYYNFNF</sequence>
<evidence type="ECO:0000259" key="6">
    <source>
        <dbReference type="PROSITE" id="PS50008"/>
    </source>
</evidence>
<evidence type="ECO:0000256" key="5">
    <source>
        <dbReference type="SAM" id="Phobius"/>
    </source>
</evidence>
<keyword evidence="2" id="KW-0378">Hydrolase</keyword>
<protein>
    <recommendedName>
        <fullName evidence="1">phosphoinositide phospholipase C</fullName>
        <ecNumber evidence="1">3.1.4.11</ecNumber>
    </recommendedName>
</protein>
<dbReference type="InterPro" id="IPR017946">
    <property type="entry name" value="PLC-like_Pdiesterase_TIM-brl"/>
</dbReference>
<evidence type="ECO:0000256" key="2">
    <source>
        <dbReference type="ARBA" id="ARBA00022801"/>
    </source>
</evidence>
<dbReference type="InterPro" id="IPR001192">
    <property type="entry name" value="PI-PLC_fam"/>
</dbReference>
<evidence type="ECO:0000256" key="1">
    <source>
        <dbReference type="ARBA" id="ARBA00012368"/>
    </source>
</evidence>
<keyword evidence="5" id="KW-0812">Transmembrane</keyword>
<dbReference type="SUPFAM" id="SSF51695">
    <property type="entry name" value="PLC-like phosphodiesterases"/>
    <property type="match status" value="1"/>
</dbReference>